<sequence>MSAFEPAFSCVVAIACFRDRMMDSPRGSVVHRGRTRMCQTHRPTGKLLAGWYAPWSDSICAGWLAHSYGVWMGNGDVVKGRNLVDHREALLTSRAGHDRKRFGRKPFISLQDSPDLPPLWASKMPTLAASYDGQLCDEAALQTGRLG</sequence>
<evidence type="ECO:0000313" key="1">
    <source>
        <dbReference type="EMBL" id="VEL19611.1"/>
    </source>
</evidence>
<comment type="caution">
    <text evidence="1">The sequence shown here is derived from an EMBL/GenBank/DDBJ whole genome shotgun (WGS) entry which is preliminary data.</text>
</comment>
<reference evidence="1" key="1">
    <citation type="submission" date="2018-11" db="EMBL/GenBank/DDBJ databases">
        <authorList>
            <consortium name="Pathogen Informatics"/>
        </authorList>
    </citation>
    <scope>NUCLEOTIDE SEQUENCE</scope>
</reference>
<evidence type="ECO:0000313" key="2">
    <source>
        <dbReference type="Proteomes" id="UP000784294"/>
    </source>
</evidence>
<accession>A0A3S5FDL5</accession>
<dbReference type="EMBL" id="CAAALY010042354">
    <property type="protein sequence ID" value="VEL19611.1"/>
    <property type="molecule type" value="Genomic_DNA"/>
</dbReference>
<gene>
    <name evidence="1" type="ORF">PXEA_LOCUS13051</name>
</gene>
<dbReference type="Proteomes" id="UP000784294">
    <property type="component" value="Unassembled WGS sequence"/>
</dbReference>
<protein>
    <submittedName>
        <fullName evidence="1">Uncharacterized protein</fullName>
    </submittedName>
</protein>
<proteinExistence type="predicted"/>
<keyword evidence="2" id="KW-1185">Reference proteome</keyword>
<dbReference type="AlphaFoldDB" id="A0A3S5FDL5"/>
<organism evidence="1 2">
    <name type="scientific">Protopolystoma xenopodis</name>
    <dbReference type="NCBI Taxonomy" id="117903"/>
    <lineage>
        <taxon>Eukaryota</taxon>
        <taxon>Metazoa</taxon>
        <taxon>Spiralia</taxon>
        <taxon>Lophotrochozoa</taxon>
        <taxon>Platyhelminthes</taxon>
        <taxon>Monogenea</taxon>
        <taxon>Polyopisthocotylea</taxon>
        <taxon>Polystomatidea</taxon>
        <taxon>Polystomatidae</taxon>
        <taxon>Protopolystoma</taxon>
    </lineage>
</organism>
<name>A0A3S5FDL5_9PLAT</name>